<evidence type="ECO:0008006" key="3">
    <source>
        <dbReference type="Google" id="ProtNLM"/>
    </source>
</evidence>
<dbReference type="SUPFAM" id="SSF52402">
    <property type="entry name" value="Adenine nucleotide alpha hydrolases-like"/>
    <property type="match status" value="1"/>
</dbReference>
<evidence type="ECO:0000313" key="2">
    <source>
        <dbReference type="Proteomes" id="UP001168528"/>
    </source>
</evidence>
<protein>
    <recommendedName>
        <fullName evidence="3">Universal stress protein</fullName>
    </recommendedName>
</protein>
<evidence type="ECO:0000313" key="1">
    <source>
        <dbReference type="EMBL" id="MDO1446582.1"/>
    </source>
</evidence>
<dbReference type="Gene3D" id="3.40.50.12370">
    <property type="match status" value="1"/>
</dbReference>
<accession>A0ABT8R3A2</accession>
<sequence length="282" mass="31292">MKTVICTTDASPMGRNAVHYVKNFCRSVRPSLILLEHASLQHLFTSLPAVPDEYYFPVDKAWNDSGNSSAEVAMLTEPSVRLQAIHSIAKNAVASEADMLITGVDRSFTYADCLGQPLAELVKQAKCPALLIPETVVFKPIQRILLVIDHECSIEPRMKFIEEIARNFGAEIFLYQLNRPCAGSGTHPFYQCSVDFYFTFPYSFIHFEEAETENTADTICKLVQQTKADLLITVPEIQTQVPGPAYADVSDMAAQAASLDIPLLAIDTQPRHPVESTGYPFE</sequence>
<name>A0ABT8R3A2_9BACT</name>
<dbReference type="Proteomes" id="UP001168528">
    <property type="component" value="Unassembled WGS sequence"/>
</dbReference>
<gene>
    <name evidence="1" type="ORF">Q0590_09995</name>
</gene>
<proteinExistence type="predicted"/>
<organism evidence="1 2">
    <name type="scientific">Rhodocytophaga aerolata</name>
    <dbReference type="NCBI Taxonomy" id="455078"/>
    <lineage>
        <taxon>Bacteria</taxon>
        <taxon>Pseudomonadati</taxon>
        <taxon>Bacteroidota</taxon>
        <taxon>Cytophagia</taxon>
        <taxon>Cytophagales</taxon>
        <taxon>Rhodocytophagaceae</taxon>
        <taxon>Rhodocytophaga</taxon>
    </lineage>
</organism>
<dbReference type="RefSeq" id="WP_302037383.1">
    <property type="nucleotide sequence ID" value="NZ_JAUKPO010000004.1"/>
</dbReference>
<reference evidence="1" key="1">
    <citation type="submission" date="2023-07" db="EMBL/GenBank/DDBJ databases">
        <title>The genome sequence of Rhodocytophaga aerolata KACC 12507.</title>
        <authorList>
            <person name="Zhang X."/>
        </authorList>
    </citation>
    <scope>NUCLEOTIDE SEQUENCE</scope>
    <source>
        <strain evidence="1">KACC 12507</strain>
    </source>
</reference>
<keyword evidence="2" id="KW-1185">Reference proteome</keyword>
<comment type="caution">
    <text evidence="1">The sequence shown here is derived from an EMBL/GenBank/DDBJ whole genome shotgun (WGS) entry which is preliminary data.</text>
</comment>
<dbReference type="EMBL" id="JAUKPO010000004">
    <property type="protein sequence ID" value="MDO1446582.1"/>
    <property type="molecule type" value="Genomic_DNA"/>
</dbReference>